<comment type="caution">
    <text evidence="4">The sequence shown here is derived from an EMBL/GenBank/DDBJ whole genome shotgun (WGS) entry which is preliminary data.</text>
</comment>
<reference evidence="4 5" key="1">
    <citation type="submission" date="2014-08" db="EMBL/GenBank/DDBJ databases">
        <title>Genomic and Phenotypic Diversity of Colwellia psychrerythraea strains from Disparate Marine Basins.</title>
        <authorList>
            <person name="Techtmann S.M."/>
            <person name="Stelling S.C."/>
            <person name="Utturkar S.M."/>
            <person name="Alshibli N."/>
            <person name="Harris A."/>
            <person name="Brown S.D."/>
            <person name="Hazen T.C."/>
        </authorList>
    </citation>
    <scope>NUCLEOTIDE SEQUENCE [LARGE SCALE GENOMIC DNA]</scope>
    <source>
        <strain evidence="4 5">GAB14E</strain>
    </source>
</reference>
<dbReference type="EMBL" id="JQEC01000040">
    <property type="protein sequence ID" value="KGJ91709.1"/>
    <property type="molecule type" value="Genomic_DNA"/>
</dbReference>
<dbReference type="Gene3D" id="1.25.40.20">
    <property type="entry name" value="Ankyrin repeat-containing domain"/>
    <property type="match status" value="1"/>
</dbReference>
<dbReference type="PROSITE" id="PS50088">
    <property type="entry name" value="ANK_REPEAT"/>
    <property type="match status" value="3"/>
</dbReference>
<dbReference type="OrthoDB" id="5764259at2"/>
<dbReference type="InterPro" id="IPR002110">
    <property type="entry name" value="Ankyrin_rpt"/>
</dbReference>
<feature type="transmembrane region" description="Helical" evidence="2">
    <location>
        <begin position="108"/>
        <end position="132"/>
    </location>
</feature>
<feature type="repeat" description="ANK" evidence="1">
    <location>
        <begin position="455"/>
        <end position="487"/>
    </location>
</feature>
<dbReference type="Proteomes" id="UP000029868">
    <property type="component" value="Unassembled WGS sequence"/>
</dbReference>
<feature type="transmembrane region" description="Helical" evidence="2">
    <location>
        <begin position="12"/>
        <end position="30"/>
    </location>
</feature>
<dbReference type="InterPro" id="IPR052173">
    <property type="entry name" value="Beta-lactam_resp_regulator"/>
</dbReference>
<gene>
    <name evidence="4" type="ORF">GAB14E_3191</name>
</gene>
<dbReference type="PANTHER" id="PTHR34978">
    <property type="entry name" value="POSSIBLE SENSOR-TRANSDUCER PROTEIN BLAR"/>
    <property type="match status" value="1"/>
</dbReference>
<dbReference type="PANTHER" id="PTHR34978:SF3">
    <property type="entry name" value="SLR0241 PROTEIN"/>
    <property type="match status" value="1"/>
</dbReference>
<dbReference type="Gene3D" id="3.30.2010.10">
    <property type="entry name" value="Metalloproteases ('zincins'), catalytic domain"/>
    <property type="match status" value="1"/>
</dbReference>
<dbReference type="AlphaFoldDB" id="A0A099KLS4"/>
<name>A0A099KLS4_COLPS</name>
<feature type="repeat" description="ANK" evidence="1">
    <location>
        <begin position="389"/>
        <end position="421"/>
    </location>
</feature>
<dbReference type="Pfam" id="PF00023">
    <property type="entry name" value="Ank"/>
    <property type="match status" value="1"/>
</dbReference>
<dbReference type="InterPro" id="IPR036770">
    <property type="entry name" value="Ankyrin_rpt-contain_sf"/>
</dbReference>
<evidence type="ECO:0000256" key="2">
    <source>
        <dbReference type="SAM" id="Phobius"/>
    </source>
</evidence>
<feature type="transmembrane region" description="Helical" evidence="2">
    <location>
        <begin position="313"/>
        <end position="335"/>
    </location>
</feature>
<dbReference type="SMART" id="SM00248">
    <property type="entry name" value="ANK"/>
    <property type="match status" value="4"/>
</dbReference>
<dbReference type="RefSeq" id="WP_033082920.1">
    <property type="nucleotide sequence ID" value="NZ_JQEC01000040.1"/>
</dbReference>
<dbReference type="PROSITE" id="PS50297">
    <property type="entry name" value="ANK_REP_REGION"/>
    <property type="match status" value="3"/>
</dbReference>
<evidence type="ECO:0000256" key="1">
    <source>
        <dbReference type="PROSITE-ProRule" id="PRU00023"/>
    </source>
</evidence>
<dbReference type="InterPro" id="IPR008756">
    <property type="entry name" value="Peptidase_M56"/>
</dbReference>
<evidence type="ECO:0000313" key="4">
    <source>
        <dbReference type="EMBL" id="KGJ91709.1"/>
    </source>
</evidence>
<feature type="domain" description="Peptidase M56" evidence="3">
    <location>
        <begin position="18"/>
        <end position="301"/>
    </location>
</feature>
<protein>
    <submittedName>
        <fullName evidence="4">Peptidase M56 BlaR1</fullName>
    </submittedName>
</protein>
<keyword evidence="2" id="KW-0812">Transmembrane</keyword>
<evidence type="ECO:0000313" key="5">
    <source>
        <dbReference type="Proteomes" id="UP000029868"/>
    </source>
</evidence>
<organism evidence="4 5">
    <name type="scientific">Colwellia psychrerythraea</name>
    <name type="common">Vibrio psychroerythus</name>
    <dbReference type="NCBI Taxonomy" id="28229"/>
    <lineage>
        <taxon>Bacteria</taxon>
        <taxon>Pseudomonadati</taxon>
        <taxon>Pseudomonadota</taxon>
        <taxon>Gammaproteobacteria</taxon>
        <taxon>Alteromonadales</taxon>
        <taxon>Colwelliaceae</taxon>
        <taxon>Colwellia</taxon>
    </lineage>
</organism>
<keyword evidence="2" id="KW-1133">Transmembrane helix</keyword>
<dbReference type="CDD" id="cd07341">
    <property type="entry name" value="M56_BlaR1_MecR1_like"/>
    <property type="match status" value="1"/>
</dbReference>
<feature type="transmembrane region" description="Helical" evidence="2">
    <location>
        <begin position="42"/>
        <end position="65"/>
    </location>
</feature>
<keyword evidence="1" id="KW-0040">ANK repeat</keyword>
<sequence>MIAQYTLLTTLALHHIVIGGLLILTLLVLNKVLKTSAEMRSWVLMTAFITSTLVPLTLLSTTSALPVAAKLTSTPASTVINQSAVQSNIENVVAPLQEQTLWHMPSEIVFQFSGILTALVVVWVIGSLWRSLMVFGSFWRTRNLIKSCKAVPQDNIQKLVVDADVEIFTSTQVSSPMVVGLRSPKIILPANILQQLSSEQLAPIVLHELAHIQRNDIWFSHFQEFIAVLFWWSPVIRLLNNKIHIDRELACDLRAVKQLNNNKQYAQSLIDCAKLMITQQRSVLAMGLFSQKKELNNRVSTVLKSKRLKTPSMLTIIGVCLGLSVLTIKVSQAFVPKISINDTRQNAQHYSLLPSAQGEQLIAAVMQNDIITIEHLQSRGVDINTPAIGDGTALIIAVKQDNREMVQALINLGANVNQSSQGDGNPLITAAMTNNITLAQLLIDNGANINGIVRGDETPLINATRRGYFEMTQLLVNHGADVNLSVKTGFSDGLKIRSPLNMSRNSEITNFLIENGAIE</sequence>
<dbReference type="PATRIC" id="fig|28229.3.peg.2911"/>
<dbReference type="Pfam" id="PF05569">
    <property type="entry name" value="Peptidase_M56"/>
    <property type="match status" value="1"/>
</dbReference>
<dbReference type="Pfam" id="PF12796">
    <property type="entry name" value="Ank_2"/>
    <property type="match status" value="1"/>
</dbReference>
<keyword evidence="2" id="KW-0472">Membrane</keyword>
<evidence type="ECO:0000259" key="3">
    <source>
        <dbReference type="Pfam" id="PF05569"/>
    </source>
</evidence>
<dbReference type="SUPFAM" id="SSF48403">
    <property type="entry name" value="Ankyrin repeat"/>
    <property type="match status" value="1"/>
</dbReference>
<accession>A0A099KLS4</accession>
<feature type="repeat" description="ANK" evidence="1">
    <location>
        <begin position="422"/>
        <end position="450"/>
    </location>
</feature>
<proteinExistence type="predicted"/>